<feature type="transmembrane region" description="Helical" evidence="6">
    <location>
        <begin position="188"/>
        <end position="211"/>
    </location>
</feature>
<proteinExistence type="predicted"/>
<evidence type="ECO:0000256" key="1">
    <source>
        <dbReference type="ARBA" id="ARBA00004141"/>
    </source>
</evidence>
<feature type="region of interest" description="Disordered" evidence="5">
    <location>
        <begin position="563"/>
        <end position="631"/>
    </location>
</feature>
<evidence type="ECO:0000256" key="3">
    <source>
        <dbReference type="ARBA" id="ARBA00022989"/>
    </source>
</evidence>
<feature type="transmembrane region" description="Helical" evidence="6">
    <location>
        <begin position="393"/>
        <end position="426"/>
    </location>
</feature>
<keyword evidence="9" id="KW-1185">Reference proteome</keyword>
<feature type="transmembrane region" description="Helical" evidence="6">
    <location>
        <begin position="121"/>
        <end position="144"/>
    </location>
</feature>
<dbReference type="AlphaFoldDB" id="A0A6A4X2I3"/>
<dbReference type="Proteomes" id="UP000440578">
    <property type="component" value="Unassembled WGS sequence"/>
</dbReference>
<dbReference type="EMBL" id="VIIS01000171">
    <property type="protein sequence ID" value="KAF0312423.1"/>
    <property type="molecule type" value="Genomic_DNA"/>
</dbReference>
<organism evidence="8 9">
    <name type="scientific">Amphibalanus amphitrite</name>
    <name type="common">Striped barnacle</name>
    <name type="synonym">Balanus amphitrite</name>
    <dbReference type="NCBI Taxonomy" id="1232801"/>
    <lineage>
        <taxon>Eukaryota</taxon>
        <taxon>Metazoa</taxon>
        <taxon>Ecdysozoa</taxon>
        <taxon>Arthropoda</taxon>
        <taxon>Crustacea</taxon>
        <taxon>Multicrustacea</taxon>
        <taxon>Cirripedia</taxon>
        <taxon>Thoracica</taxon>
        <taxon>Thoracicalcarea</taxon>
        <taxon>Balanomorpha</taxon>
        <taxon>Balanoidea</taxon>
        <taxon>Balanidae</taxon>
        <taxon>Amphibalaninae</taxon>
        <taxon>Amphibalanus</taxon>
    </lineage>
</organism>
<feature type="domain" description="STAS" evidence="7">
    <location>
        <begin position="503"/>
        <end position="717"/>
    </location>
</feature>
<dbReference type="EMBL" id="VIIS01000171">
    <property type="protein sequence ID" value="KAF0312424.1"/>
    <property type="molecule type" value="Genomic_DNA"/>
</dbReference>
<feature type="transmembrane region" description="Helical" evidence="6">
    <location>
        <begin position="310"/>
        <end position="332"/>
    </location>
</feature>
<feature type="transmembrane region" description="Helical" evidence="6">
    <location>
        <begin position="353"/>
        <end position="373"/>
    </location>
</feature>
<dbReference type="SUPFAM" id="SSF52091">
    <property type="entry name" value="SpoIIaa-like"/>
    <property type="match status" value="1"/>
</dbReference>
<evidence type="ECO:0000313" key="9">
    <source>
        <dbReference type="Proteomes" id="UP000440578"/>
    </source>
</evidence>
<dbReference type="InterPro" id="IPR002645">
    <property type="entry name" value="STAS_dom"/>
</dbReference>
<evidence type="ECO:0000256" key="2">
    <source>
        <dbReference type="ARBA" id="ARBA00022692"/>
    </source>
</evidence>
<feature type="compositionally biased region" description="Basic and acidic residues" evidence="5">
    <location>
        <begin position="619"/>
        <end position="629"/>
    </location>
</feature>
<keyword evidence="2 6" id="KW-0812">Transmembrane</keyword>
<name>A0A6A4X2I3_AMPAM</name>
<gene>
    <name evidence="8" type="primary">Slc26a5_1</name>
    <name evidence="8" type="ORF">FJT64_016813</name>
</gene>
<sequence length="734" mass="79968">MAANPAALRRKQKMAEAAASCPPVDQQVRVVVARPAFTQQQFQKQFDYTEPKPKTNSELVAEHFRDNCAPNGDCVANTLTRYLPILAWLPAYSIKNDLFGDIIAGVTVAIMHVPQGMAYALLARIPPIHGIYMAFFQCLLYVIFGTSRHVSVGTFAVTCIMTGKVVMEYSEPQPNAPNGTEQVLYDPVLVATTVSMAVGIVEVKSLFGLTLPRYTGPGKLIKTFVAILRNAFSANPAAMVISGTAISVLVFNNEYLKPKAAKRTKFPIPIELIVVVIGTVASYFGDLHGNYQVQVIGNVTTGLPKPTNPIFSLIPNILMDAVIIAIIAYSVSLSMAQLFAKKHEYVVDANQELIAYGVGNIASSFFACAPMAASLSRSLIMENVGGRTQASGIITSSILLVVLLWLGPLFQVLPNCVLSSIIVVSLKGMFMQFSDLKQVWRTSRADAVIWFTTFAAVVGLDIDIGLAVGVAVSVVVLLLRNQKPETALLGNIDGTDIYLDVKKYKAAEEEDNVKIFQFGGPLHFCNRDYFRQRVIELTGLDPIQYKSFVAKLESQARSAAMKEQLKLKKARRNPQKESSKKTGGGFFKETKLDPSVEKPESAQKRAQKEGIANGGYDNSDEKTGSHESAADAVAQVRQEVKINMMFSHLIFDMTSVGFTDTASTRSLVSLLKEYEAIDVSCYLVGCNETVLRILACCSCPLGEERFFPTVHDTVVSIRARAADPDAQSTSSGMS</sequence>
<dbReference type="InterPro" id="IPR036513">
    <property type="entry name" value="STAS_dom_sf"/>
</dbReference>
<evidence type="ECO:0000256" key="5">
    <source>
        <dbReference type="SAM" id="MobiDB-lite"/>
    </source>
</evidence>
<accession>A0A6A4X2I3</accession>
<dbReference type="PANTHER" id="PTHR11814">
    <property type="entry name" value="SULFATE TRANSPORTER"/>
    <property type="match status" value="1"/>
</dbReference>
<dbReference type="GO" id="GO:0016020">
    <property type="term" value="C:membrane"/>
    <property type="evidence" value="ECO:0007669"/>
    <property type="project" value="UniProtKB-SubCell"/>
</dbReference>
<feature type="transmembrane region" description="Helical" evidence="6">
    <location>
        <begin position="264"/>
        <end position="284"/>
    </location>
</feature>
<evidence type="ECO:0000256" key="4">
    <source>
        <dbReference type="ARBA" id="ARBA00023136"/>
    </source>
</evidence>
<comment type="caution">
    <text evidence="8">The sequence shown here is derived from an EMBL/GenBank/DDBJ whole genome shotgun (WGS) entry which is preliminary data.</text>
</comment>
<dbReference type="PROSITE" id="PS50801">
    <property type="entry name" value="STAS"/>
    <property type="match status" value="1"/>
</dbReference>
<dbReference type="InterPro" id="IPR001902">
    <property type="entry name" value="SLC26A/SulP_fam"/>
</dbReference>
<dbReference type="OrthoDB" id="7365796at2759"/>
<dbReference type="CDD" id="cd07042">
    <property type="entry name" value="STAS_SulP_like_sulfate_transporter"/>
    <property type="match status" value="1"/>
</dbReference>
<dbReference type="GO" id="GO:0055085">
    <property type="term" value="P:transmembrane transport"/>
    <property type="evidence" value="ECO:0007669"/>
    <property type="project" value="InterPro"/>
</dbReference>
<dbReference type="Pfam" id="PF00916">
    <property type="entry name" value="Sulfate_transp"/>
    <property type="match status" value="1"/>
</dbReference>
<reference evidence="8 9" key="1">
    <citation type="submission" date="2019-07" db="EMBL/GenBank/DDBJ databases">
        <title>Draft genome assembly of a fouling barnacle, Amphibalanus amphitrite (Darwin, 1854): The first reference genome for Thecostraca.</title>
        <authorList>
            <person name="Kim W."/>
        </authorList>
    </citation>
    <scope>NUCLEOTIDE SEQUENCE [LARGE SCALE GENOMIC DNA]</scope>
    <source>
        <strain evidence="8">SNU_AA5</strain>
        <tissue evidence="8">Soma without cirri and trophi</tissue>
    </source>
</reference>
<protein>
    <submittedName>
        <fullName evidence="8">Prestin</fullName>
    </submittedName>
</protein>
<keyword evidence="4 6" id="KW-0472">Membrane</keyword>
<feature type="transmembrane region" description="Helical" evidence="6">
    <location>
        <begin position="231"/>
        <end position="252"/>
    </location>
</feature>
<keyword evidence="3 6" id="KW-1133">Transmembrane helix</keyword>
<evidence type="ECO:0000256" key="6">
    <source>
        <dbReference type="SAM" id="Phobius"/>
    </source>
</evidence>
<feature type="compositionally biased region" description="Basic and acidic residues" evidence="5">
    <location>
        <begin position="588"/>
        <end position="608"/>
    </location>
</feature>
<evidence type="ECO:0000259" key="7">
    <source>
        <dbReference type="PROSITE" id="PS50801"/>
    </source>
</evidence>
<dbReference type="InterPro" id="IPR011547">
    <property type="entry name" value="SLC26A/SulP_dom"/>
</dbReference>
<evidence type="ECO:0000313" key="8">
    <source>
        <dbReference type="EMBL" id="KAF0312423.1"/>
    </source>
</evidence>
<comment type="subcellular location">
    <subcellularLocation>
        <location evidence="1">Membrane</location>
        <topology evidence="1">Multi-pass membrane protein</topology>
    </subcellularLocation>
</comment>
<feature type="transmembrane region" description="Helical" evidence="6">
    <location>
        <begin position="447"/>
        <end position="479"/>
    </location>
</feature>
<dbReference type="Pfam" id="PF01740">
    <property type="entry name" value="STAS"/>
    <property type="match status" value="1"/>
</dbReference>
<dbReference type="Gene3D" id="3.30.750.24">
    <property type="entry name" value="STAS domain"/>
    <property type="match status" value="1"/>
</dbReference>